<dbReference type="Gene3D" id="4.10.240.10">
    <property type="entry name" value="Zn(2)-C6 fungal-type DNA-binding domain"/>
    <property type="match status" value="1"/>
</dbReference>
<dbReference type="CDD" id="cd00067">
    <property type="entry name" value="GAL4"/>
    <property type="match status" value="1"/>
</dbReference>
<dbReference type="GO" id="GO:0008270">
    <property type="term" value="F:zinc ion binding"/>
    <property type="evidence" value="ECO:0007669"/>
    <property type="project" value="InterPro"/>
</dbReference>
<dbReference type="InterPro" id="IPR001138">
    <property type="entry name" value="Zn2Cys6_DnaBD"/>
</dbReference>
<dbReference type="Pfam" id="PF00172">
    <property type="entry name" value="Zn_clus"/>
    <property type="match status" value="1"/>
</dbReference>
<dbReference type="InterPro" id="IPR007219">
    <property type="entry name" value="XnlR_reg_dom"/>
</dbReference>
<accession>A0A2T3YQU8</accession>
<dbReference type="AlphaFoldDB" id="A0A2T3YQU8"/>
<organism evidence="5 6">
    <name type="scientific">Trichoderma asperellum (strain ATCC 204424 / CBS 433.97 / NBRC 101777)</name>
    <dbReference type="NCBI Taxonomy" id="1042311"/>
    <lineage>
        <taxon>Eukaryota</taxon>
        <taxon>Fungi</taxon>
        <taxon>Dikarya</taxon>
        <taxon>Ascomycota</taxon>
        <taxon>Pezizomycotina</taxon>
        <taxon>Sordariomycetes</taxon>
        <taxon>Hypocreomycetidae</taxon>
        <taxon>Hypocreales</taxon>
        <taxon>Hypocreaceae</taxon>
        <taxon>Trichoderma</taxon>
    </lineage>
</organism>
<keyword evidence="6" id="KW-1185">Reference proteome</keyword>
<dbReference type="GO" id="GO:0003677">
    <property type="term" value="F:DNA binding"/>
    <property type="evidence" value="ECO:0007669"/>
    <property type="project" value="InterPro"/>
</dbReference>
<dbReference type="PROSITE" id="PS00463">
    <property type="entry name" value="ZN2_CY6_FUNGAL_1"/>
    <property type="match status" value="1"/>
</dbReference>
<feature type="compositionally biased region" description="Gly residues" evidence="3">
    <location>
        <begin position="123"/>
        <end position="134"/>
    </location>
</feature>
<dbReference type="OrthoDB" id="4161332at2759"/>
<feature type="region of interest" description="Disordered" evidence="3">
    <location>
        <begin position="57"/>
        <end position="136"/>
    </location>
</feature>
<dbReference type="Proteomes" id="UP000240493">
    <property type="component" value="Unassembled WGS sequence"/>
</dbReference>
<dbReference type="PANTHER" id="PTHR47425">
    <property type="entry name" value="FARB-RELATED"/>
    <property type="match status" value="1"/>
</dbReference>
<sequence>MPTTSATDRTTPTRSYRCAVACQGCRQRKVRCSLAVTGKPCIGCTQDRTECIVVPKQRRKTRKSHPKVIRRHDPNPMQGSNAVDDLPADDESNPSMSSSTFQNGGGEVDPISIPTHPAFGGDSSEGGPGNGGDVGIASLEQSQEVGTTTIRAEVHGDIENEERSGFEIATAALGQSQRNGEVPFYAGGTTGPTSALDICSPEKSLSRHFLIPSRARSPLSDVDRSYLQAKGVLTLPKAESCDSLLRAYLHHVHPIMPVIEVDHILEYQHSGRLHEYNILLLWSIFSAAVNFVPSEICQQEGYNSRKEMKAAMYSRAKCMFTVSKEIDKVVLIQSSLLLGFWISEQDQHLQPWYWTGTAINLCQMLGLHRDPDFSKFNSAVTDRQRCLWRRLWWSSFYRDCWLGLNFGRPLRINLTDCDTPLPMATDVLIDLVGVPESTSASFIPDDMSRLASYWVTLVELSKKLGAVIALNYQAQRPRPTIQQFTSLESGILQCALPNQYESNQTSLARFHSLHVHLHYQVLLIALYRPYGSETPAGLDTEPEDWQHRMCLKAGEAASKTNDIFNALAEDGLLIFAGPMTPGLLAPAMQTHLLFYKSADPLTRRLKLHKLEMCMLIMEELQKTYSVASLYRGIFLKAMEQICPSYQTKSMTSDQAISSVPRSDSANRNHTGDKVASSQSVAEHVGNTTSFTSASGQDTDILGDFMDSLIDDSSIFNFWEIWN</sequence>
<dbReference type="EMBL" id="KZ679286">
    <property type="protein sequence ID" value="PTB34950.1"/>
    <property type="molecule type" value="Genomic_DNA"/>
</dbReference>
<feature type="compositionally biased region" description="Polar residues" evidence="3">
    <location>
        <begin position="93"/>
        <end position="102"/>
    </location>
</feature>
<dbReference type="STRING" id="1042311.A0A2T3YQU8"/>
<dbReference type="InterPro" id="IPR036864">
    <property type="entry name" value="Zn2-C6_fun-type_DNA-bd_sf"/>
</dbReference>
<dbReference type="PANTHER" id="PTHR47425:SF3">
    <property type="entry name" value="ZN(II)2CYS6 TRANSCRIPTION FACTOR (EUROFUNG)"/>
    <property type="match status" value="1"/>
</dbReference>
<dbReference type="GO" id="GO:0006351">
    <property type="term" value="P:DNA-templated transcription"/>
    <property type="evidence" value="ECO:0007669"/>
    <property type="project" value="InterPro"/>
</dbReference>
<dbReference type="Pfam" id="PF04082">
    <property type="entry name" value="Fungal_trans"/>
    <property type="match status" value="1"/>
</dbReference>
<evidence type="ECO:0000313" key="6">
    <source>
        <dbReference type="Proteomes" id="UP000240493"/>
    </source>
</evidence>
<proteinExistence type="predicted"/>
<evidence type="ECO:0000259" key="4">
    <source>
        <dbReference type="PROSITE" id="PS50048"/>
    </source>
</evidence>
<name>A0A2T3YQU8_TRIA4</name>
<evidence type="ECO:0000256" key="1">
    <source>
        <dbReference type="ARBA" id="ARBA00022723"/>
    </source>
</evidence>
<reference evidence="5 6" key="1">
    <citation type="submission" date="2016-07" db="EMBL/GenBank/DDBJ databases">
        <title>Multiple horizontal gene transfer events from other fungi enriched the ability of initially mycotrophic Trichoderma (Ascomycota) to feed on dead plant biomass.</title>
        <authorList>
            <consortium name="DOE Joint Genome Institute"/>
            <person name="Aerts A."/>
            <person name="Atanasova L."/>
            <person name="Chenthamara K."/>
            <person name="Zhang J."/>
            <person name="Grujic M."/>
            <person name="Henrissat B."/>
            <person name="Kuo A."/>
            <person name="Salamov A."/>
            <person name="Lipzen A."/>
            <person name="Labutti K."/>
            <person name="Barry K."/>
            <person name="Miao Y."/>
            <person name="Rahimi M.J."/>
            <person name="Shen Q."/>
            <person name="Grigoriev I.V."/>
            <person name="Kubicek C.P."/>
            <person name="Druzhinina I.S."/>
        </authorList>
    </citation>
    <scope>NUCLEOTIDE SEQUENCE [LARGE SCALE GENOMIC DNA]</scope>
    <source>
        <strain evidence="5 6">CBS 433.97</strain>
    </source>
</reference>
<dbReference type="SUPFAM" id="SSF57701">
    <property type="entry name" value="Zn2/Cys6 DNA-binding domain"/>
    <property type="match status" value="1"/>
</dbReference>
<evidence type="ECO:0000313" key="5">
    <source>
        <dbReference type="EMBL" id="PTB34950.1"/>
    </source>
</evidence>
<protein>
    <recommendedName>
        <fullName evidence="4">Zn(2)-C6 fungal-type domain-containing protein</fullName>
    </recommendedName>
</protein>
<keyword evidence="1" id="KW-0479">Metal-binding</keyword>
<dbReference type="CDD" id="cd12148">
    <property type="entry name" value="fungal_TF_MHR"/>
    <property type="match status" value="1"/>
</dbReference>
<keyword evidence="2" id="KW-0539">Nucleus</keyword>
<evidence type="ECO:0000256" key="3">
    <source>
        <dbReference type="SAM" id="MobiDB-lite"/>
    </source>
</evidence>
<feature type="compositionally biased region" description="Basic residues" evidence="3">
    <location>
        <begin position="57"/>
        <end position="70"/>
    </location>
</feature>
<feature type="compositionally biased region" description="Polar residues" evidence="3">
    <location>
        <begin position="652"/>
        <end position="663"/>
    </location>
</feature>
<gene>
    <name evidence="5" type="ORF">M441DRAFT_63091</name>
</gene>
<dbReference type="GO" id="GO:0000981">
    <property type="term" value="F:DNA-binding transcription factor activity, RNA polymerase II-specific"/>
    <property type="evidence" value="ECO:0007669"/>
    <property type="project" value="InterPro"/>
</dbReference>
<feature type="region of interest" description="Disordered" evidence="3">
    <location>
        <begin position="652"/>
        <end position="680"/>
    </location>
</feature>
<dbReference type="SMART" id="SM00906">
    <property type="entry name" value="Fungal_trans"/>
    <property type="match status" value="1"/>
</dbReference>
<dbReference type="PROSITE" id="PS50048">
    <property type="entry name" value="ZN2_CY6_FUNGAL_2"/>
    <property type="match status" value="1"/>
</dbReference>
<dbReference type="InterPro" id="IPR052761">
    <property type="entry name" value="Fungal_Detox/Toxin_TFs"/>
</dbReference>
<evidence type="ECO:0000256" key="2">
    <source>
        <dbReference type="ARBA" id="ARBA00023242"/>
    </source>
</evidence>
<feature type="domain" description="Zn(2)-C6 fungal-type" evidence="4">
    <location>
        <begin position="21"/>
        <end position="53"/>
    </location>
</feature>